<reference evidence="7 8" key="1">
    <citation type="submission" date="2017-01" db="EMBL/GenBank/DDBJ databases">
        <title>Complete Genome Sequence of Paenalcaligenes hominis, Isolated from a paraplegic Patient with neurogenic bladder.</title>
        <authorList>
            <person name="Mukhopadhyay R."/>
            <person name="Joaquin J."/>
            <person name="Hogue R."/>
            <person name="Kilaru A."/>
            <person name="Jospin G."/>
            <person name="Mars K."/>
            <person name="Eisen J.A."/>
            <person name="Chaturvedi V."/>
        </authorList>
    </citation>
    <scope>NUCLEOTIDE SEQUENCE [LARGE SCALE GENOMIC DNA]</scope>
    <source>
        <strain evidence="7 8">15S00501</strain>
    </source>
</reference>
<dbReference type="OrthoDB" id="5296765at2"/>
<dbReference type="PROSITE" id="PS00211">
    <property type="entry name" value="ABC_TRANSPORTER_1"/>
    <property type="match status" value="1"/>
</dbReference>
<dbReference type="SUPFAM" id="SSF52540">
    <property type="entry name" value="P-loop containing nucleoside triphosphate hydrolases"/>
    <property type="match status" value="1"/>
</dbReference>
<gene>
    <name evidence="7" type="ORF">PAEH1_06370</name>
</gene>
<dbReference type="CDD" id="cd03214">
    <property type="entry name" value="ABC_Iron-Siderophores_B12_Hemin"/>
    <property type="match status" value="1"/>
</dbReference>
<evidence type="ECO:0000256" key="5">
    <source>
        <dbReference type="ARBA" id="ARBA00022840"/>
    </source>
</evidence>
<dbReference type="InterPro" id="IPR027417">
    <property type="entry name" value="P-loop_NTPase"/>
</dbReference>
<dbReference type="EMBL" id="CP019697">
    <property type="protein sequence ID" value="AQS51271.1"/>
    <property type="molecule type" value="Genomic_DNA"/>
</dbReference>
<feature type="domain" description="ABC transporter" evidence="6">
    <location>
        <begin position="6"/>
        <end position="241"/>
    </location>
</feature>
<evidence type="ECO:0000256" key="2">
    <source>
        <dbReference type="ARBA" id="ARBA00022448"/>
    </source>
</evidence>
<comment type="similarity">
    <text evidence="1">Belongs to the ABC transporter superfamily.</text>
</comment>
<dbReference type="InterPro" id="IPR003439">
    <property type="entry name" value="ABC_transporter-like_ATP-bd"/>
</dbReference>
<sequence>MPKVILSAQSIRVGYARKQVGTNISLDLHLGQITCLLGPNGSGKSTLFKSLLGLIPLLSGHVLIQGKPLSQWSRKALARTIGYVPQASDGLFAFSVLDMVLMGRSAYIGRFGSPTAEDRRLAYQALAQLGIESLADRLYTELSGGEQQLVVIARALAQQPKVLVLDEPTASLDFGNQLRVLKQIKALKQQGLAIFLCTHQPEHAHRVADQVILLKRGHVVAQGAVATTLTTTALAQLYELSPEEIRQHLAHAIP</sequence>
<dbReference type="PROSITE" id="PS50893">
    <property type="entry name" value="ABC_TRANSPORTER_2"/>
    <property type="match status" value="1"/>
</dbReference>
<dbReference type="Gene3D" id="3.40.50.300">
    <property type="entry name" value="P-loop containing nucleotide triphosphate hydrolases"/>
    <property type="match status" value="1"/>
</dbReference>
<name>A0A1U9JZS6_9BURK</name>
<keyword evidence="5" id="KW-0067">ATP-binding</keyword>
<keyword evidence="3" id="KW-0472">Membrane</keyword>
<proteinExistence type="inferred from homology"/>
<dbReference type="InterPro" id="IPR017871">
    <property type="entry name" value="ABC_transporter-like_CS"/>
</dbReference>
<dbReference type="InterPro" id="IPR050153">
    <property type="entry name" value="Metal_Ion_Import_ABC"/>
</dbReference>
<dbReference type="Proteomes" id="UP000189369">
    <property type="component" value="Chromosome"/>
</dbReference>
<evidence type="ECO:0000256" key="1">
    <source>
        <dbReference type="ARBA" id="ARBA00005417"/>
    </source>
</evidence>
<protein>
    <submittedName>
        <fullName evidence="7">ABC transporter</fullName>
    </submittedName>
</protein>
<dbReference type="SMART" id="SM00382">
    <property type="entry name" value="AAA"/>
    <property type="match status" value="1"/>
</dbReference>
<dbReference type="AlphaFoldDB" id="A0A1U9JZS6"/>
<keyword evidence="4" id="KW-0547">Nucleotide-binding</keyword>
<organism evidence="7 8">
    <name type="scientific">Paenalcaligenes hominis</name>
    <dbReference type="NCBI Taxonomy" id="643674"/>
    <lineage>
        <taxon>Bacteria</taxon>
        <taxon>Pseudomonadati</taxon>
        <taxon>Pseudomonadota</taxon>
        <taxon>Betaproteobacteria</taxon>
        <taxon>Burkholderiales</taxon>
        <taxon>Alcaligenaceae</taxon>
        <taxon>Paenalcaligenes</taxon>
    </lineage>
</organism>
<dbReference type="InterPro" id="IPR003593">
    <property type="entry name" value="AAA+_ATPase"/>
</dbReference>
<dbReference type="KEGG" id="phn:PAEH1_06370"/>
<dbReference type="PANTHER" id="PTHR42734:SF6">
    <property type="entry name" value="MOLYBDATE IMPORT ATP-BINDING PROTEIN MOLC"/>
    <property type="match status" value="1"/>
</dbReference>
<dbReference type="GO" id="GO:0016887">
    <property type="term" value="F:ATP hydrolysis activity"/>
    <property type="evidence" value="ECO:0007669"/>
    <property type="project" value="InterPro"/>
</dbReference>
<accession>A0A1U9JZS6</accession>
<evidence type="ECO:0000259" key="6">
    <source>
        <dbReference type="PROSITE" id="PS50893"/>
    </source>
</evidence>
<dbReference type="Pfam" id="PF00005">
    <property type="entry name" value="ABC_tran"/>
    <property type="match status" value="1"/>
</dbReference>
<keyword evidence="2" id="KW-0813">Transport</keyword>
<evidence type="ECO:0000313" key="8">
    <source>
        <dbReference type="Proteomes" id="UP000189369"/>
    </source>
</evidence>
<dbReference type="STRING" id="643674.PAEH1_06370"/>
<dbReference type="PANTHER" id="PTHR42734">
    <property type="entry name" value="METAL TRANSPORT SYSTEM ATP-BINDING PROTEIN TM_0124-RELATED"/>
    <property type="match status" value="1"/>
</dbReference>
<dbReference type="GO" id="GO:0005524">
    <property type="term" value="F:ATP binding"/>
    <property type="evidence" value="ECO:0007669"/>
    <property type="project" value="UniProtKB-KW"/>
</dbReference>
<evidence type="ECO:0000256" key="3">
    <source>
        <dbReference type="ARBA" id="ARBA00022475"/>
    </source>
</evidence>
<dbReference type="FunFam" id="3.40.50.300:FF:000134">
    <property type="entry name" value="Iron-enterobactin ABC transporter ATP-binding protein"/>
    <property type="match status" value="1"/>
</dbReference>
<keyword evidence="3" id="KW-1003">Cell membrane</keyword>
<evidence type="ECO:0000313" key="7">
    <source>
        <dbReference type="EMBL" id="AQS51271.1"/>
    </source>
</evidence>
<evidence type="ECO:0000256" key="4">
    <source>
        <dbReference type="ARBA" id="ARBA00022741"/>
    </source>
</evidence>